<proteinExistence type="predicted"/>
<gene>
    <name evidence="2" type="primary">NCL1_36970</name>
    <name evidence="2" type="ORF">NPIL_660391</name>
</gene>
<dbReference type="OrthoDB" id="6421909at2759"/>
<evidence type="ECO:0000313" key="3">
    <source>
        <dbReference type="Proteomes" id="UP000887013"/>
    </source>
</evidence>
<evidence type="ECO:0000256" key="1">
    <source>
        <dbReference type="SAM" id="Phobius"/>
    </source>
</evidence>
<keyword evidence="1" id="KW-0472">Membrane</keyword>
<sequence>MSISHGVENLDMSHLQSSINTTNRTLSVDIALEPTMDTTSTVLAIDPVGTLLLWTLIEAVALGFLTTAAFKSLHLTRFNYHNPHHYFDNPIYDDVPDDFLEFHDRKGRKTDDKSFIPENSTVLSKRIGAFKEVHNYILKRYPLLCLKKNTSAIPIK</sequence>
<keyword evidence="1" id="KW-1133">Transmembrane helix</keyword>
<protein>
    <submittedName>
        <fullName evidence="2">Uncharacterized protein</fullName>
    </submittedName>
</protein>
<feature type="transmembrane region" description="Helical" evidence="1">
    <location>
        <begin position="51"/>
        <end position="70"/>
    </location>
</feature>
<evidence type="ECO:0000313" key="2">
    <source>
        <dbReference type="EMBL" id="GFT63433.1"/>
    </source>
</evidence>
<reference evidence="2" key="1">
    <citation type="submission" date="2020-08" db="EMBL/GenBank/DDBJ databases">
        <title>Multicomponent nature underlies the extraordinary mechanical properties of spider dragline silk.</title>
        <authorList>
            <person name="Kono N."/>
            <person name="Nakamura H."/>
            <person name="Mori M."/>
            <person name="Yoshida Y."/>
            <person name="Ohtoshi R."/>
            <person name="Malay A.D."/>
            <person name="Moran D.A.P."/>
            <person name="Tomita M."/>
            <person name="Numata K."/>
            <person name="Arakawa K."/>
        </authorList>
    </citation>
    <scope>NUCLEOTIDE SEQUENCE</scope>
</reference>
<comment type="caution">
    <text evidence="2">The sequence shown here is derived from an EMBL/GenBank/DDBJ whole genome shotgun (WGS) entry which is preliminary data.</text>
</comment>
<dbReference type="AlphaFoldDB" id="A0A8X6PGB9"/>
<name>A0A8X6PGB9_NEPPI</name>
<dbReference type="Proteomes" id="UP000887013">
    <property type="component" value="Unassembled WGS sequence"/>
</dbReference>
<dbReference type="EMBL" id="BMAW01068237">
    <property type="protein sequence ID" value="GFT63433.1"/>
    <property type="molecule type" value="Genomic_DNA"/>
</dbReference>
<organism evidence="2 3">
    <name type="scientific">Nephila pilipes</name>
    <name type="common">Giant wood spider</name>
    <name type="synonym">Nephila maculata</name>
    <dbReference type="NCBI Taxonomy" id="299642"/>
    <lineage>
        <taxon>Eukaryota</taxon>
        <taxon>Metazoa</taxon>
        <taxon>Ecdysozoa</taxon>
        <taxon>Arthropoda</taxon>
        <taxon>Chelicerata</taxon>
        <taxon>Arachnida</taxon>
        <taxon>Araneae</taxon>
        <taxon>Araneomorphae</taxon>
        <taxon>Entelegynae</taxon>
        <taxon>Araneoidea</taxon>
        <taxon>Nephilidae</taxon>
        <taxon>Nephila</taxon>
    </lineage>
</organism>
<keyword evidence="1" id="KW-0812">Transmembrane</keyword>
<accession>A0A8X6PGB9</accession>
<keyword evidence="3" id="KW-1185">Reference proteome</keyword>